<dbReference type="GeneID" id="91294817"/>
<evidence type="ECO:0000313" key="4">
    <source>
        <dbReference type="Proteomes" id="UP000302139"/>
    </source>
</evidence>
<dbReference type="Proteomes" id="UP000302139">
    <property type="component" value="Unassembled WGS sequence"/>
</dbReference>
<comment type="caution">
    <text evidence="2">The sequence shown here is derived from an EMBL/GenBank/DDBJ whole genome shotgun (WGS) entry which is preliminary data.</text>
</comment>
<name>A0A4D4N5C7_STRAX</name>
<dbReference type="Proteomes" id="UP000299211">
    <property type="component" value="Unassembled WGS sequence"/>
</dbReference>
<protein>
    <submittedName>
        <fullName evidence="2">Uncharacterized protein</fullName>
    </submittedName>
</protein>
<evidence type="ECO:0000313" key="3">
    <source>
        <dbReference type="Proteomes" id="UP000299211"/>
    </source>
</evidence>
<reference evidence="1 4" key="2">
    <citation type="submission" date="2019-04" db="EMBL/GenBank/DDBJ databases">
        <title>Draft genome sequences of Streptomyces avermitilis NBRC 14893.</title>
        <authorList>
            <person name="Komaki H."/>
            <person name="Tamura T."/>
            <person name="Hosoyama A."/>
        </authorList>
    </citation>
    <scope>NUCLEOTIDE SEQUENCE [LARGE SCALE GENOMIC DNA]</scope>
    <source>
        <strain evidence="1 4">NBRC 14893</strain>
    </source>
</reference>
<evidence type="ECO:0000313" key="1">
    <source>
        <dbReference type="EMBL" id="GDY61238.1"/>
    </source>
</evidence>
<dbReference type="AlphaFoldDB" id="A0A4D4N5C7"/>
<reference evidence="2 3" key="1">
    <citation type="submission" date="2019-04" db="EMBL/GenBank/DDBJ databases">
        <title>Draft genome sequences of Streptomyces avermitilis ATCC 31267.</title>
        <authorList>
            <person name="Komaki H."/>
            <person name="Tamura T."/>
            <person name="Hosoyama A."/>
        </authorList>
    </citation>
    <scope>NUCLEOTIDE SEQUENCE [LARGE SCALE GENOMIC DNA]</scope>
    <source>
        <strain evidence="2 3">ATCC 31267</strain>
    </source>
</reference>
<dbReference type="EMBL" id="BJHY01000001">
    <property type="protein sequence ID" value="GDY78679.1"/>
    <property type="molecule type" value="Genomic_DNA"/>
</dbReference>
<dbReference type="RefSeq" id="WP_237529831.1">
    <property type="nucleotide sequence ID" value="NZ_BAABTN010000004.1"/>
</dbReference>
<dbReference type="EMBL" id="BJHX01000001">
    <property type="protein sequence ID" value="GDY61238.1"/>
    <property type="molecule type" value="Genomic_DNA"/>
</dbReference>
<accession>A0A4D4N5C7</accession>
<organism evidence="2 3">
    <name type="scientific">Streptomyces avermitilis</name>
    <dbReference type="NCBI Taxonomy" id="33903"/>
    <lineage>
        <taxon>Bacteria</taxon>
        <taxon>Bacillati</taxon>
        <taxon>Actinomycetota</taxon>
        <taxon>Actinomycetes</taxon>
        <taxon>Kitasatosporales</taxon>
        <taxon>Streptomycetaceae</taxon>
        <taxon>Streptomyces</taxon>
    </lineage>
</organism>
<proteinExistence type="predicted"/>
<gene>
    <name evidence="1" type="ORF">SAV14893_006310</name>
    <name evidence="2" type="ORF">SAV31267_081640</name>
</gene>
<evidence type="ECO:0000313" key="2">
    <source>
        <dbReference type="EMBL" id="GDY78679.1"/>
    </source>
</evidence>
<sequence length="106" mass="11610">MATSDRQAAVEPGKENRGSLSVAVGAAVVEAAVVRAAPGGPRRMEEGEMPYEQKALDAVEVARRERFGKLPERIRLADTVEEKPATVPDPARDAYNYDEWLVRTCL</sequence>